<evidence type="ECO:0000313" key="1">
    <source>
        <dbReference type="EMBL" id="KAH7907028.1"/>
    </source>
</evidence>
<sequence>QNAVFPFSNPITGVNGKKLRDVVVPRSITVQSRSSTLIVIVKYGTALEWKPERWLLPLPQTFTEAEILGVCSHL</sequence>
<dbReference type="Proteomes" id="UP000790377">
    <property type="component" value="Unassembled WGS sequence"/>
</dbReference>
<accession>A0ACB8A1U8</accession>
<protein>
    <submittedName>
        <fullName evidence="1">Uncharacterized protein</fullName>
    </submittedName>
</protein>
<evidence type="ECO:0000313" key="2">
    <source>
        <dbReference type="Proteomes" id="UP000790377"/>
    </source>
</evidence>
<reference evidence="1" key="1">
    <citation type="journal article" date="2021" name="New Phytol.">
        <title>Evolutionary innovations through gain and loss of genes in the ectomycorrhizal Boletales.</title>
        <authorList>
            <person name="Wu G."/>
            <person name="Miyauchi S."/>
            <person name="Morin E."/>
            <person name="Kuo A."/>
            <person name="Drula E."/>
            <person name="Varga T."/>
            <person name="Kohler A."/>
            <person name="Feng B."/>
            <person name="Cao Y."/>
            <person name="Lipzen A."/>
            <person name="Daum C."/>
            <person name="Hundley H."/>
            <person name="Pangilinan J."/>
            <person name="Johnson J."/>
            <person name="Barry K."/>
            <person name="LaButti K."/>
            <person name="Ng V."/>
            <person name="Ahrendt S."/>
            <person name="Min B."/>
            <person name="Choi I.G."/>
            <person name="Park H."/>
            <person name="Plett J.M."/>
            <person name="Magnuson J."/>
            <person name="Spatafora J.W."/>
            <person name="Nagy L.G."/>
            <person name="Henrissat B."/>
            <person name="Grigoriev I.V."/>
            <person name="Yang Z.L."/>
            <person name="Xu J."/>
            <person name="Martin F.M."/>
        </authorList>
    </citation>
    <scope>NUCLEOTIDE SEQUENCE</scope>
    <source>
        <strain evidence="1">ATCC 28755</strain>
    </source>
</reference>
<dbReference type="EMBL" id="MU267947">
    <property type="protein sequence ID" value="KAH7907028.1"/>
    <property type="molecule type" value="Genomic_DNA"/>
</dbReference>
<proteinExistence type="predicted"/>
<organism evidence="1 2">
    <name type="scientific">Hygrophoropsis aurantiaca</name>
    <dbReference type="NCBI Taxonomy" id="72124"/>
    <lineage>
        <taxon>Eukaryota</taxon>
        <taxon>Fungi</taxon>
        <taxon>Dikarya</taxon>
        <taxon>Basidiomycota</taxon>
        <taxon>Agaricomycotina</taxon>
        <taxon>Agaricomycetes</taxon>
        <taxon>Agaricomycetidae</taxon>
        <taxon>Boletales</taxon>
        <taxon>Coniophorineae</taxon>
        <taxon>Hygrophoropsidaceae</taxon>
        <taxon>Hygrophoropsis</taxon>
    </lineage>
</organism>
<feature type="non-terminal residue" evidence="1">
    <location>
        <position position="74"/>
    </location>
</feature>
<feature type="non-terminal residue" evidence="1">
    <location>
        <position position="1"/>
    </location>
</feature>
<comment type="caution">
    <text evidence="1">The sequence shown here is derived from an EMBL/GenBank/DDBJ whole genome shotgun (WGS) entry which is preliminary data.</text>
</comment>
<name>A0ACB8A1U8_9AGAM</name>
<keyword evidence="2" id="KW-1185">Reference proteome</keyword>
<gene>
    <name evidence="1" type="ORF">BJ138DRAFT_1216436</name>
</gene>